<dbReference type="AlphaFoldDB" id="A0AA88IYA5"/>
<proteinExistence type="predicted"/>
<evidence type="ECO:0000313" key="1">
    <source>
        <dbReference type="EMBL" id="GMN57097.1"/>
    </source>
</evidence>
<gene>
    <name evidence="1" type="ORF">TIFTF001_026206</name>
</gene>
<reference evidence="1" key="1">
    <citation type="submission" date="2023-07" db="EMBL/GenBank/DDBJ databases">
        <title>draft genome sequence of fig (Ficus carica).</title>
        <authorList>
            <person name="Takahashi T."/>
            <person name="Nishimura K."/>
        </authorList>
    </citation>
    <scope>NUCLEOTIDE SEQUENCE</scope>
</reference>
<keyword evidence="2" id="KW-1185">Reference proteome</keyword>
<organism evidence="1 2">
    <name type="scientific">Ficus carica</name>
    <name type="common">Common fig</name>
    <dbReference type="NCBI Taxonomy" id="3494"/>
    <lineage>
        <taxon>Eukaryota</taxon>
        <taxon>Viridiplantae</taxon>
        <taxon>Streptophyta</taxon>
        <taxon>Embryophyta</taxon>
        <taxon>Tracheophyta</taxon>
        <taxon>Spermatophyta</taxon>
        <taxon>Magnoliopsida</taxon>
        <taxon>eudicotyledons</taxon>
        <taxon>Gunneridae</taxon>
        <taxon>Pentapetalae</taxon>
        <taxon>rosids</taxon>
        <taxon>fabids</taxon>
        <taxon>Rosales</taxon>
        <taxon>Moraceae</taxon>
        <taxon>Ficeae</taxon>
        <taxon>Ficus</taxon>
    </lineage>
</organism>
<sequence length="103" mass="11757">MFTNNKNKVKNDIRTSKHDGKQACLCRTDPSKVGLDYGLSWKWFGRPNHSIVARPVSNLLATCDTRWWNVTEQTVKCGNNKPLRVLLNHLQSLRIGAHKESGR</sequence>
<evidence type="ECO:0000313" key="2">
    <source>
        <dbReference type="Proteomes" id="UP001187192"/>
    </source>
</evidence>
<dbReference type="Proteomes" id="UP001187192">
    <property type="component" value="Unassembled WGS sequence"/>
</dbReference>
<protein>
    <submittedName>
        <fullName evidence="1">Uncharacterized protein</fullName>
    </submittedName>
</protein>
<name>A0AA88IYA5_FICCA</name>
<accession>A0AA88IYA5</accession>
<comment type="caution">
    <text evidence="1">The sequence shown here is derived from an EMBL/GenBank/DDBJ whole genome shotgun (WGS) entry which is preliminary data.</text>
</comment>
<dbReference type="EMBL" id="BTGU01000068">
    <property type="protein sequence ID" value="GMN57097.1"/>
    <property type="molecule type" value="Genomic_DNA"/>
</dbReference>